<dbReference type="InterPro" id="IPR000477">
    <property type="entry name" value="RT_dom"/>
</dbReference>
<dbReference type="CDD" id="cd01650">
    <property type="entry name" value="RT_nLTR_like"/>
    <property type="match status" value="1"/>
</dbReference>
<dbReference type="AlphaFoldDB" id="A0AAV0FI07"/>
<dbReference type="Proteomes" id="UP001152523">
    <property type="component" value="Unassembled WGS sequence"/>
</dbReference>
<dbReference type="InterPro" id="IPR052343">
    <property type="entry name" value="Retrotransposon-Effector_Assoc"/>
</dbReference>
<organism evidence="2 3">
    <name type="scientific">Cuscuta epithymum</name>
    <dbReference type="NCBI Taxonomy" id="186058"/>
    <lineage>
        <taxon>Eukaryota</taxon>
        <taxon>Viridiplantae</taxon>
        <taxon>Streptophyta</taxon>
        <taxon>Embryophyta</taxon>
        <taxon>Tracheophyta</taxon>
        <taxon>Spermatophyta</taxon>
        <taxon>Magnoliopsida</taxon>
        <taxon>eudicotyledons</taxon>
        <taxon>Gunneridae</taxon>
        <taxon>Pentapetalae</taxon>
        <taxon>asterids</taxon>
        <taxon>lamiids</taxon>
        <taxon>Solanales</taxon>
        <taxon>Convolvulaceae</taxon>
        <taxon>Cuscuteae</taxon>
        <taxon>Cuscuta</taxon>
        <taxon>Cuscuta subgen. Cuscuta</taxon>
    </lineage>
</organism>
<dbReference type="SUPFAM" id="SSF56672">
    <property type="entry name" value="DNA/RNA polymerases"/>
    <property type="match status" value="1"/>
</dbReference>
<dbReference type="InterPro" id="IPR043502">
    <property type="entry name" value="DNA/RNA_pol_sf"/>
</dbReference>
<dbReference type="PROSITE" id="PS50878">
    <property type="entry name" value="RT_POL"/>
    <property type="match status" value="1"/>
</dbReference>
<reference evidence="2" key="1">
    <citation type="submission" date="2022-07" db="EMBL/GenBank/DDBJ databases">
        <authorList>
            <person name="Macas J."/>
            <person name="Novak P."/>
            <person name="Neumann P."/>
        </authorList>
    </citation>
    <scope>NUCLEOTIDE SEQUENCE</scope>
</reference>
<keyword evidence="3" id="KW-1185">Reference proteome</keyword>
<gene>
    <name evidence="2" type="ORF">CEPIT_LOCUS34387</name>
</gene>
<protein>
    <recommendedName>
        <fullName evidence="1">Reverse transcriptase domain-containing protein</fullName>
    </recommendedName>
</protein>
<dbReference type="Pfam" id="PF00078">
    <property type="entry name" value="RVT_1"/>
    <property type="match status" value="1"/>
</dbReference>
<proteinExistence type="predicted"/>
<name>A0AAV0FI07_9ASTE</name>
<feature type="domain" description="Reverse transcriptase" evidence="1">
    <location>
        <begin position="85"/>
        <end position="355"/>
    </location>
</feature>
<sequence length="468" mass="53259">MVHDYFVEIFGSSNTNMEVGYLEGITRVSAIQNQNLLRPVTALEVKKAVFSMHPEKALGPDGFNPGFYQHYWDILGEDIVKFCQHLFTEGRIQTDVNQTNIVLIPKKGKPESLSDWRPIALCNVLYKIFAKVLANRLKGTLEKLVSTNQSAFVPGRSIIDNVMVAFESIHYLKQKRQGKDDFVALKLDMSKAYDRVEWGYLEAVMKIMAFDQKWINLIMECIGSVEYYIPFDGNMVGPIKPKRGLRQGDPLSPYLFILVAEGLSAMIRKQEGLGNIVGISVARGAPRVSHLFFADDSYLFFRARDEECQTVKNLLQSYEEVSGQKVNYQKSSVLFSPNLGGDSRTRVSSFLGVSSEETNPRYLGLQALVGRKKMDILGYLRERILKRIQSWNNKFLSKAGREIMLKTIIQAMPTYAMNVFLLPKELCSEIEGIMNGYWWRGSDLSRQGLRWKSWQSLCYPKQKGGLGF</sequence>
<accession>A0AAV0FI07</accession>
<evidence type="ECO:0000313" key="3">
    <source>
        <dbReference type="Proteomes" id="UP001152523"/>
    </source>
</evidence>
<dbReference type="EMBL" id="CAMAPF010000987">
    <property type="protein sequence ID" value="CAH9135280.1"/>
    <property type="molecule type" value="Genomic_DNA"/>
</dbReference>
<evidence type="ECO:0000313" key="2">
    <source>
        <dbReference type="EMBL" id="CAH9135280.1"/>
    </source>
</evidence>
<dbReference type="PANTHER" id="PTHR46890">
    <property type="entry name" value="NON-LTR RETROLELEMENT REVERSE TRANSCRIPTASE-LIKE PROTEIN-RELATED"/>
    <property type="match status" value="1"/>
</dbReference>
<dbReference type="PANTHER" id="PTHR46890:SF48">
    <property type="entry name" value="RNA-DIRECTED DNA POLYMERASE"/>
    <property type="match status" value="1"/>
</dbReference>
<comment type="caution">
    <text evidence="2">The sequence shown here is derived from an EMBL/GenBank/DDBJ whole genome shotgun (WGS) entry which is preliminary data.</text>
</comment>
<evidence type="ECO:0000259" key="1">
    <source>
        <dbReference type="PROSITE" id="PS50878"/>
    </source>
</evidence>